<dbReference type="RefSeq" id="WP_114445115.1">
    <property type="nucleotide sequence ID" value="NZ_JAYWIZ010000008.1"/>
</dbReference>
<evidence type="ECO:0000313" key="2">
    <source>
        <dbReference type="Proteomes" id="UP000293380"/>
    </source>
</evidence>
<accession>A0A4Q9ENL4</accession>
<reference evidence="1 2" key="1">
    <citation type="submission" date="2019-02" db="EMBL/GenBank/DDBJ databases">
        <title>Comparative genomic analysis of the Hafnia genus genomes.</title>
        <authorList>
            <person name="Zhiqiu Y."/>
            <person name="Chao Y."/>
            <person name="Yuhui D."/>
            <person name="Di H."/>
            <person name="Bin L."/>
        </authorList>
    </citation>
    <scope>NUCLEOTIDE SEQUENCE [LARGE SCALE GENOMIC DNA]</scope>
    <source>
        <strain evidence="1 2">PCM_1194</strain>
    </source>
</reference>
<evidence type="ECO:0000313" key="1">
    <source>
        <dbReference type="EMBL" id="TBM26663.1"/>
    </source>
</evidence>
<dbReference type="InterPro" id="IPR006450">
    <property type="entry name" value="Phage_HK97_gp6-like"/>
</dbReference>
<dbReference type="EMBL" id="SITD01000054">
    <property type="protein sequence ID" value="TBM26663.1"/>
    <property type="molecule type" value="Genomic_DNA"/>
</dbReference>
<organism evidence="1 2">
    <name type="scientific">Hafnia paralvei</name>
    <dbReference type="NCBI Taxonomy" id="546367"/>
    <lineage>
        <taxon>Bacteria</taxon>
        <taxon>Pseudomonadati</taxon>
        <taxon>Pseudomonadota</taxon>
        <taxon>Gammaproteobacteria</taxon>
        <taxon>Enterobacterales</taxon>
        <taxon>Hafniaceae</taxon>
        <taxon>Hafnia</taxon>
    </lineage>
</organism>
<dbReference type="Pfam" id="PF05135">
    <property type="entry name" value="Phage_connect_1"/>
    <property type="match status" value="1"/>
</dbReference>
<protein>
    <submittedName>
        <fullName evidence="1">Phage gp6-like head-tail connector protein</fullName>
    </submittedName>
</protein>
<comment type="caution">
    <text evidence="1">The sequence shown here is derived from an EMBL/GenBank/DDBJ whole genome shotgun (WGS) entry which is preliminary data.</text>
</comment>
<dbReference type="Proteomes" id="UP000293380">
    <property type="component" value="Unassembled WGS sequence"/>
</dbReference>
<dbReference type="CDD" id="cd08054">
    <property type="entry name" value="gp6"/>
    <property type="match status" value="1"/>
</dbReference>
<dbReference type="AlphaFoldDB" id="A0A4Q9ENL4"/>
<proteinExistence type="predicted"/>
<dbReference type="NCBIfam" id="TIGR01560">
    <property type="entry name" value="put_DNA_pack"/>
    <property type="match status" value="1"/>
</dbReference>
<dbReference type="Gene3D" id="1.10.3230.30">
    <property type="entry name" value="Phage gp6-like head-tail connector protein"/>
    <property type="match status" value="1"/>
</dbReference>
<sequence>MTPTIEELRQQCRIDDPAEDSLLTTYAMAARKRAENYVNRKIYDDAVPEHESEGLLLSEDIKLAIMLAVGFWYSSREADEVPAGFYSLLQPYRYIPL</sequence>
<dbReference type="InterPro" id="IPR021146">
    <property type="entry name" value="Phage_gp6-like_head-tail"/>
</dbReference>
<name>A0A4Q9ENL4_9GAMM</name>
<gene>
    <name evidence="1" type="ORF">EYY89_10720</name>
</gene>